<proteinExistence type="predicted"/>
<dbReference type="InterPro" id="IPR021350">
    <property type="entry name" value="DUF2968"/>
</dbReference>
<organism evidence="2 3">
    <name type="scientific">Trinickia violacea</name>
    <dbReference type="NCBI Taxonomy" id="2571746"/>
    <lineage>
        <taxon>Bacteria</taxon>
        <taxon>Pseudomonadati</taxon>
        <taxon>Pseudomonadota</taxon>
        <taxon>Betaproteobacteria</taxon>
        <taxon>Burkholderiales</taxon>
        <taxon>Burkholderiaceae</taxon>
        <taxon>Trinickia</taxon>
    </lineage>
</organism>
<dbReference type="RefSeq" id="WP_137337211.1">
    <property type="nucleotide sequence ID" value="NZ_CP040078.1"/>
</dbReference>
<dbReference type="Pfam" id="PF11180">
    <property type="entry name" value="DUF2968"/>
    <property type="match status" value="1"/>
</dbReference>
<keyword evidence="1" id="KW-0175">Coiled coil</keyword>
<feature type="coiled-coil region" evidence="1">
    <location>
        <begin position="75"/>
        <end position="102"/>
    </location>
</feature>
<sequence length="103" mass="12259">MRFLRIFSGFDHLASLLLHQNDPNYYITLSHNGTRLRVLKAPDLYSTEAVFHNFEEQVVRLSKYQMRQAQTEAQDEQLTRMLVQAEAQVKRLRKHLQRKTSQE</sequence>
<evidence type="ECO:0000313" key="2">
    <source>
        <dbReference type="EMBL" id="QCP54446.1"/>
    </source>
</evidence>
<reference evidence="2 3" key="1">
    <citation type="submission" date="2019-05" db="EMBL/GenBank/DDBJ databases">
        <title>Burkholderia sp. DHOD12, isolated from subtropical forest soil.</title>
        <authorList>
            <person name="Gao Z.-H."/>
            <person name="Qiu L.-H."/>
        </authorList>
    </citation>
    <scope>NUCLEOTIDE SEQUENCE [LARGE SCALE GENOMIC DNA]</scope>
    <source>
        <strain evidence="2 3">DHOD12</strain>
    </source>
</reference>
<keyword evidence="3" id="KW-1185">Reference proteome</keyword>
<accession>A0A4P8J0Z4</accession>
<evidence type="ECO:0000313" key="3">
    <source>
        <dbReference type="Proteomes" id="UP000298656"/>
    </source>
</evidence>
<evidence type="ECO:0000256" key="1">
    <source>
        <dbReference type="SAM" id="Coils"/>
    </source>
</evidence>
<dbReference type="OrthoDB" id="9135325at2"/>
<dbReference type="KEGG" id="tvl:FAZ95_36665"/>
<protein>
    <submittedName>
        <fullName evidence="2">DUF2968 domain-containing protein</fullName>
    </submittedName>
</protein>
<dbReference type="AlphaFoldDB" id="A0A4P8J0Z4"/>
<gene>
    <name evidence="2" type="ORF">FAZ95_36665</name>
</gene>
<dbReference type="EMBL" id="CP040078">
    <property type="protein sequence ID" value="QCP54446.1"/>
    <property type="molecule type" value="Genomic_DNA"/>
</dbReference>
<dbReference type="Proteomes" id="UP000298656">
    <property type="component" value="Chromosome 2"/>
</dbReference>
<name>A0A4P8J0Z4_9BURK</name>